<dbReference type="Proteomes" id="UP001314170">
    <property type="component" value="Unassembled WGS sequence"/>
</dbReference>
<accession>A0AAV1SLZ2</accession>
<proteinExistence type="predicted"/>
<keyword evidence="2" id="KW-1185">Reference proteome</keyword>
<protein>
    <submittedName>
        <fullName evidence="1">Uncharacterized protein</fullName>
    </submittedName>
</protein>
<gene>
    <name evidence="1" type="ORF">DCAF_LOCUS24166</name>
</gene>
<organism evidence="1 2">
    <name type="scientific">Dovyalis caffra</name>
    <dbReference type="NCBI Taxonomy" id="77055"/>
    <lineage>
        <taxon>Eukaryota</taxon>
        <taxon>Viridiplantae</taxon>
        <taxon>Streptophyta</taxon>
        <taxon>Embryophyta</taxon>
        <taxon>Tracheophyta</taxon>
        <taxon>Spermatophyta</taxon>
        <taxon>Magnoliopsida</taxon>
        <taxon>eudicotyledons</taxon>
        <taxon>Gunneridae</taxon>
        <taxon>Pentapetalae</taxon>
        <taxon>rosids</taxon>
        <taxon>fabids</taxon>
        <taxon>Malpighiales</taxon>
        <taxon>Salicaceae</taxon>
        <taxon>Flacourtieae</taxon>
        <taxon>Dovyalis</taxon>
    </lineage>
</organism>
<reference evidence="1 2" key="1">
    <citation type="submission" date="2024-01" db="EMBL/GenBank/DDBJ databases">
        <authorList>
            <person name="Waweru B."/>
        </authorList>
    </citation>
    <scope>NUCLEOTIDE SEQUENCE [LARGE SCALE GENOMIC DNA]</scope>
</reference>
<dbReference type="AlphaFoldDB" id="A0AAV1SLZ2"/>
<comment type="caution">
    <text evidence="1">The sequence shown here is derived from an EMBL/GenBank/DDBJ whole genome shotgun (WGS) entry which is preliminary data.</text>
</comment>
<sequence length="224" mass="25880">MRNLTDSRTESPPNVVVLSIVDRERFHRKLEFSMFSGVDLGAWIFHAKCYFSINKLIDGEKLEVAVVCFEGEARCRLRFKERDTPFSTWANPNAQLLYRFRLSATEAQSHRDQGLCYRCDEKWHIRHRYKNKELHMLLVSEGRGDEKDSYAKSFKKVGSMQGVVLKLQGLTIVEDFLPLKLGDSDMILGLKWLSTLGETKDDWCRLTMTIKMGEKIIVLQGDPA</sequence>
<evidence type="ECO:0000313" key="1">
    <source>
        <dbReference type="EMBL" id="CAK7352326.1"/>
    </source>
</evidence>
<evidence type="ECO:0000313" key="2">
    <source>
        <dbReference type="Proteomes" id="UP001314170"/>
    </source>
</evidence>
<name>A0AAV1SLZ2_9ROSI</name>
<dbReference type="EMBL" id="CAWUPB010001194">
    <property type="protein sequence ID" value="CAK7352326.1"/>
    <property type="molecule type" value="Genomic_DNA"/>
</dbReference>